<keyword evidence="2" id="KW-1185">Reference proteome</keyword>
<evidence type="ECO:0000313" key="1">
    <source>
        <dbReference type="EMBL" id="KAL3691392.1"/>
    </source>
</evidence>
<dbReference type="EMBL" id="JBJQOH010000003">
    <property type="protein sequence ID" value="KAL3691392.1"/>
    <property type="molecule type" value="Genomic_DNA"/>
</dbReference>
<dbReference type="Proteomes" id="UP001633002">
    <property type="component" value="Unassembled WGS sequence"/>
</dbReference>
<protein>
    <submittedName>
        <fullName evidence="1">Uncharacterized protein</fullName>
    </submittedName>
</protein>
<reference evidence="1 2" key="1">
    <citation type="submission" date="2024-09" db="EMBL/GenBank/DDBJ databases">
        <title>Chromosome-scale assembly of Riccia sorocarpa.</title>
        <authorList>
            <person name="Paukszto L."/>
        </authorList>
    </citation>
    <scope>NUCLEOTIDE SEQUENCE [LARGE SCALE GENOMIC DNA]</scope>
    <source>
        <strain evidence="1">LP-2024</strain>
        <tissue evidence="1">Aerial parts of the thallus</tissue>
    </source>
</reference>
<organism evidence="1 2">
    <name type="scientific">Riccia sorocarpa</name>
    <dbReference type="NCBI Taxonomy" id="122646"/>
    <lineage>
        <taxon>Eukaryota</taxon>
        <taxon>Viridiplantae</taxon>
        <taxon>Streptophyta</taxon>
        <taxon>Embryophyta</taxon>
        <taxon>Marchantiophyta</taxon>
        <taxon>Marchantiopsida</taxon>
        <taxon>Marchantiidae</taxon>
        <taxon>Marchantiales</taxon>
        <taxon>Ricciaceae</taxon>
        <taxon>Riccia</taxon>
    </lineage>
</organism>
<comment type="caution">
    <text evidence="1">The sequence shown here is derived from an EMBL/GenBank/DDBJ whole genome shotgun (WGS) entry which is preliminary data.</text>
</comment>
<accession>A0ABD3HLW8</accession>
<dbReference type="AlphaFoldDB" id="A0ABD3HLW8"/>
<proteinExistence type="predicted"/>
<name>A0ABD3HLW8_9MARC</name>
<sequence length="182" mass="20744">MNVLIRDDEEVITDEDSILQEIHAFYRDLYSREDLPTESAEEEAATLVTLDKKLEEQDNDKLRTEPDMEEIRTIVKNLTSDKSPGIDGVTAEVIRECWEWIEEGCLALIQHFWITGAQLNLAKSAVIPLHLPEVPQWLLDSGCKVVKPGEHIIYLGCRAGVQLTEEEHTQPPYTAYLRMIAV</sequence>
<evidence type="ECO:0000313" key="2">
    <source>
        <dbReference type="Proteomes" id="UP001633002"/>
    </source>
</evidence>
<gene>
    <name evidence="1" type="ORF">R1sor_005043</name>
</gene>